<feature type="compositionally biased region" description="Basic and acidic residues" evidence="1">
    <location>
        <begin position="405"/>
        <end position="433"/>
    </location>
</feature>
<dbReference type="AlphaFoldDB" id="A0AAV2TT80"/>
<dbReference type="PROSITE" id="PS50826">
    <property type="entry name" value="RUN"/>
    <property type="match status" value="1"/>
</dbReference>
<reference evidence="3" key="1">
    <citation type="submission" date="2024-06" db="EMBL/GenBank/DDBJ databases">
        <authorList>
            <person name="Liu X."/>
            <person name="Lenzi L."/>
            <person name="Haldenby T S."/>
            <person name="Uol C."/>
        </authorList>
    </citation>
    <scope>NUCLEOTIDE SEQUENCE</scope>
</reference>
<dbReference type="PANTHER" id="PTHR15591:SF19">
    <property type="entry name" value="RUN DOMAIN-CONTAINING PROTEIN 1 ISOFORM X1"/>
    <property type="match status" value="1"/>
</dbReference>
<sequence>MHRYAFELMHGSRGKFGRNYDGPYVAKKMRDIYQSFAMSVKIPAKYLHLETVKGSVPQATNTHQGHSLCTFKVISTREALDGGTAEVRDKSVMIATEQICEQSLASSDEDQFPLDEDGRPKERWAPLGANSSPEPSCSTTKEASDKERDVCASELSRLVSENEQMNHVLMALTSHFAQVQFRLGQVVNAESENREEMLKSLEEFASRGIPDLSLFSLSSLSESKDEEKSLPPLRGNPLKLISELRKQLDDLERFAYETGEQKELPTQSVLEKQHLVLEELTKKLALNINNVEQLSDQELRQVVDSAIHQFLDPMKLNEKLVEQLKTQVLDLERFIDFLHGSGACGDALAQALAEFKRTHQLISAEPSSVDSRFESNVTSDVDGISTNRQNNSATPGVQLGHSRHLKTDRVSKQQAKNRETERQRADEKKPDVNVSHERTISVMHRALVILQIFASTFSPDWMVKLKKNKEYTGKKHNSATVERAKAQHWGTLRARLEMAIDAVIEKCELLRSYRFDKSVMASHHSSCIMQPANTGPATHSHAQNRRSVTSEMGSTIKGNRQLRAHSIRPGSFVTENKVINGTFPGSKIALPVQNLHDVNLRLMVNGSEKNSMSSGRVRTGYTDLLKTRIPADLDANLSDTEEYLRAEAHRMLIRAVRRQLCPALRDLIEHGIIKKTLSTIHEEPGGLVSQGSFLLRPILGCLAHRHSNVMEDGFDAVDTMGDEDPLSDYPNRIRHRSGPHAWHILLKFYYTKNGQMYNESPARKLSESFDLDSYGGKAITLRQRFFNAMGMVLESHNAYRRGNDSKFKSFVSIALNERKLVQWLRLVLKNQAFVESIYQPWSYTLSTGFDDALQSLSRLSDLEFDLPYDYNVRHLREIRDAF</sequence>
<feature type="compositionally biased region" description="Polar residues" evidence="1">
    <location>
        <begin position="366"/>
        <end position="395"/>
    </location>
</feature>
<dbReference type="InterPro" id="IPR004012">
    <property type="entry name" value="Run_dom"/>
</dbReference>
<dbReference type="Proteomes" id="UP001497525">
    <property type="component" value="Unassembled WGS sequence"/>
</dbReference>
<evidence type="ECO:0000256" key="1">
    <source>
        <dbReference type="SAM" id="MobiDB-lite"/>
    </source>
</evidence>
<dbReference type="Gene3D" id="1.20.58.900">
    <property type="match status" value="1"/>
</dbReference>
<dbReference type="Pfam" id="PF02759">
    <property type="entry name" value="RUN"/>
    <property type="match status" value="1"/>
</dbReference>
<name>A0AAV2TT80_CALDB</name>
<organism evidence="3 4">
    <name type="scientific">Calicophoron daubneyi</name>
    <name type="common">Rumen fluke</name>
    <name type="synonym">Paramphistomum daubneyi</name>
    <dbReference type="NCBI Taxonomy" id="300641"/>
    <lineage>
        <taxon>Eukaryota</taxon>
        <taxon>Metazoa</taxon>
        <taxon>Spiralia</taxon>
        <taxon>Lophotrochozoa</taxon>
        <taxon>Platyhelminthes</taxon>
        <taxon>Trematoda</taxon>
        <taxon>Digenea</taxon>
        <taxon>Plagiorchiida</taxon>
        <taxon>Pronocephalata</taxon>
        <taxon>Paramphistomoidea</taxon>
        <taxon>Paramphistomidae</taxon>
        <taxon>Calicophoron</taxon>
    </lineage>
</organism>
<dbReference type="InterPro" id="IPR058732">
    <property type="entry name" value="RUNDC1_M"/>
</dbReference>
<accession>A0AAV2TT80</accession>
<proteinExistence type="predicted"/>
<feature type="region of interest" description="Disordered" evidence="1">
    <location>
        <begin position="103"/>
        <end position="148"/>
    </location>
</feature>
<dbReference type="EMBL" id="CAXLJL010000478">
    <property type="protein sequence ID" value="CAL5138148.1"/>
    <property type="molecule type" value="Genomic_DNA"/>
</dbReference>
<evidence type="ECO:0000313" key="3">
    <source>
        <dbReference type="EMBL" id="CAL5138148.1"/>
    </source>
</evidence>
<dbReference type="SUPFAM" id="SSF140741">
    <property type="entry name" value="RUN domain-like"/>
    <property type="match status" value="1"/>
</dbReference>
<gene>
    <name evidence="3" type="ORF">CDAUBV1_LOCUS12762</name>
</gene>
<dbReference type="InterPro" id="IPR047343">
    <property type="entry name" value="RUSC1_2"/>
</dbReference>
<feature type="region of interest" description="Disordered" evidence="1">
    <location>
        <begin position="366"/>
        <end position="433"/>
    </location>
</feature>
<evidence type="ECO:0000313" key="4">
    <source>
        <dbReference type="Proteomes" id="UP001497525"/>
    </source>
</evidence>
<feature type="compositionally biased region" description="Polar residues" evidence="1">
    <location>
        <begin position="129"/>
        <end position="141"/>
    </location>
</feature>
<dbReference type="Pfam" id="PF26030">
    <property type="entry name" value="RUNDC1"/>
    <property type="match status" value="1"/>
</dbReference>
<dbReference type="InterPro" id="IPR037213">
    <property type="entry name" value="Run_dom_sf"/>
</dbReference>
<dbReference type="PANTHER" id="PTHR15591">
    <property type="entry name" value="RUN AND SH3 DOMAIN CONTAINING"/>
    <property type="match status" value="1"/>
</dbReference>
<protein>
    <recommendedName>
        <fullName evidence="2">RUN domain-containing protein</fullName>
    </recommendedName>
</protein>
<dbReference type="SMART" id="SM00593">
    <property type="entry name" value="RUN"/>
    <property type="match status" value="1"/>
</dbReference>
<feature type="domain" description="RUN" evidence="2">
    <location>
        <begin position="651"/>
        <end position="871"/>
    </location>
</feature>
<evidence type="ECO:0000259" key="2">
    <source>
        <dbReference type="PROSITE" id="PS50826"/>
    </source>
</evidence>
<comment type="caution">
    <text evidence="3">The sequence shown here is derived from an EMBL/GenBank/DDBJ whole genome shotgun (WGS) entry which is preliminary data.</text>
</comment>